<accession>A0AAV2E9B7</accession>
<evidence type="ECO:0000313" key="2">
    <source>
        <dbReference type="EMBL" id="CAL1382282.1"/>
    </source>
</evidence>
<proteinExistence type="predicted"/>
<keyword evidence="3" id="KW-1185">Reference proteome</keyword>
<organism evidence="2 3">
    <name type="scientific">Linum trigynum</name>
    <dbReference type="NCBI Taxonomy" id="586398"/>
    <lineage>
        <taxon>Eukaryota</taxon>
        <taxon>Viridiplantae</taxon>
        <taxon>Streptophyta</taxon>
        <taxon>Embryophyta</taxon>
        <taxon>Tracheophyta</taxon>
        <taxon>Spermatophyta</taxon>
        <taxon>Magnoliopsida</taxon>
        <taxon>eudicotyledons</taxon>
        <taxon>Gunneridae</taxon>
        <taxon>Pentapetalae</taxon>
        <taxon>rosids</taxon>
        <taxon>fabids</taxon>
        <taxon>Malpighiales</taxon>
        <taxon>Linaceae</taxon>
        <taxon>Linum</taxon>
    </lineage>
</organism>
<evidence type="ECO:0000259" key="1">
    <source>
        <dbReference type="Pfam" id="PF13456"/>
    </source>
</evidence>
<feature type="domain" description="RNase H type-1" evidence="1">
    <location>
        <begin position="39"/>
        <end position="101"/>
    </location>
</feature>
<dbReference type="EMBL" id="OZ034817">
    <property type="protein sequence ID" value="CAL1382282.1"/>
    <property type="molecule type" value="Genomic_DNA"/>
</dbReference>
<dbReference type="Pfam" id="PF13456">
    <property type="entry name" value="RVT_3"/>
    <property type="match status" value="1"/>
</dbReference>
<dbReference type="GO" id="GO:0003676">
    <property type="term" value="F:nucleic acid binding"/>
    <property type="evidence" value="ECO:0007669"/>
    <property type="project" value="InterPro"/>
</dbReference>
<dbReference type="AlphaFoldDB" id="A0AAV2E9B7"/>
<reference evidence="2 3" key="1">
    <citation type="submission" date="2024-04" db="EMBL/GenBank/DDBJ databases">
        <authorList>
            <person name="Fracassetti M."/>
        </authorList>
    </citation>
    <scope>NUCLEOTIDE SEQUENCE [LARGE SCALE GENOMIC DNA]</scope>
</reference>
<evidence type="ECO:0000313" key="3">
    <source>
        <dbReference type="Proteomes" id="UP001497516"/>
    </source>
</evidence>
<sequence length="130" mass="14890">MVIKNHIGAILLASGVQFPLIDDPMTVELLVCSVRRLFGFSKMRFEGDVKVVIEKIIRADVRNSRIGAILEEVVHLFTLHAGFSVRFVGRSNNRVAYLMARNTLSLYQTASRFFDFQTWLHSRCHNWAAH</sequence>
<name>A0AAV2E9B7_9ROSI</name>
<dbReference type="GO" id="GO:0004523">
    <property type="term" value="F:RNA-DNA hybrid ribonuclease activity"/>
    <property type="evidence" value="ECO:0007669"/>
    <property type="project" value="InterPro"/>
</dbReference>
<dbReference type="InterPro" id="IPR002156">
    <property type="entry name" value="RNaseH_domain"/>
</dbReference>
<gene>
    <name evidence="2" type="ORF">LTRI10_LOCUS23614</name>
</gene>
<protein>
    <recommendedName>
        <fullName evidence="1">RNase H type-1 domain-containing protein</fullName>
    </recommendedName>
</protein>
<dbReference type="Proteomes" id="UP001497516">
    <property type="component" value="Chromosome 4"/>
</dbReference>